<evidence type="ECO:0000313" key="8">
    <source>
        <dbReference type="Proteomes" id="UP001494902"/>
    </source>
</evidence>
<evidence type="ECO:0000256" key="4">
    <source>
        <dbReference type="ARBA" id="ARBA00022692"/>
    </source>
</evidence>
<accession>A0ABV1KJY2</accession>
<comment type="subcellular location">
    <subcellularLocation>
        <location evidence="1">Cell membrane</location>
        <topology evidence="1">Multi-pass membrane protein</topology>
    </subcellularLocation>
</comment>
<dbReference type="PANTHER" id="PTHR34584">
    <property type="entry name" value="NA(+)/H(+) ANTIPORTER SUBUNIT E1"/>
    <property type="match status" value="1"/>
</dbReference>
<dbReference type="Pfam" id="PF01899">
    <property type="entry name" value="MNHE"/>
    <property type="match status" value="1"/>
</dbReference>
<evidence type="ECO:0000256" key="3">
    <source>
        <dbReference type="ARBA" id="ARBA00022475"/>
    </source>
</evidence>
<keyword evidence="5" id="KW-1133">Transmembrane helix</keyword>
<dbReference type="RefSeq" id="WP_349301843.1">
    <property type="nucleotide sequence ID" value="NZ_JBEDNQ010000017.1"/>
</dbReference>
<protein>
    <submittedName>
        <fullName evidence="7">Na+/H+ antiporter subunit E</fullName>
    </submittedName>
</protein>
<dbReference type="EMBL" id="JBEDNQ010000017">
    <property type="protein sequence ID" value="MEQ3554772.1"/>
    <property type="molecule type" value="Genomic_DNA"/>
</dbReference>
<evidence type="ECO:0000256" key="5">
    <source>
        <dbReference type="ARBA" id="ARBA00022989"/>
    </source>
</evidence>
<comment type="caution">
    <text evidence="7">The sequence shown here is derived from an EMBL/GenBank/DDBJ whole genome shotgun (WGS) entry which is preliminary data.</text>
</comment>
<comment type="similarity">
    <text evidence="2">Belongs to the CPA3 antiporters (TC 2.A.63) subunit E family.</text>
</comment>
<keyword evidence="3" id="KW-1003">Cell membrane</keyword>
<keyword evidence="4" id="KW-0812">Transmembrane</keyword>
<proteinExistence type="inferred from homology"/>
<evidence type="ECO:0000256" key="1">
    <source>
        <dbReference type="ARBA" id="ARBA00004651"/>
    </source>
</evidence>
<evidence type="ECO:0000256" key="6">
    <source>
        <dbReference type="ARBA" id="ARBA00023136"/>
    </source>
</evidence>
<reference evidence="7 8" key="1">
    <citation type="submission" date="2024-03" db="EMBL/GenBank/DDBJ databases">
        <title>Draft genome sequence of Pseudonocardia nematodicida JCM 31783.</title>
        <authorList>
            <person name="Butdee W."/>
            <person name="Duangmal K."/>
        </authorList>
    </citation>
    <scope>NUCLEOTIDE SEQUENCE [LARGE SCALE GENOMIC DNA]</scope>
    <source>
        <strain evidence="7 8">JCM 31783</strain>
    </source>
</reference>
<dbReference type="InterPro" id="IPR002758">
    <property type="entry name" value="Cation_antiport_E"/>
</dbReference>
<dbReference type="PANTHER" id="PTHR34584:SF1">
    <property type="entry name" value="NA(+)_H(+) ANTIPORTER SUBUNIT E1"/>
    <property type="match status" value="1"/>
</dbReference>
<gene>
    <name evidence="7" type="ORF">WIS52_30280</name>
</gene>
<evidence type="ECO:0000256" key="2">
    <source>
        <dbReference type="ARBA" id="ARBA00006228"/>
    </source>
</evidence>
<name>A0ABV1KJY2_9PSEU</name>
<dbReference type="Proteomes" id="UP001494902">
    <property type="component" value="Unassembled WGS sequence"/>
</dbReference>
<sequence>MRPRNRITAGLSFLGWFSAEFVRANAVVLREVLTPGHSVEPAIVLVSLRSRSRIEIASLMSLLSLTPGTLALNLTTGSRSPELTVHGMHAADPETLRASVRELEDRLLACLRTPADEHQDEEETP</sequence>
<organism evidence="7 8">
    <name type="scientific">Pseudonocardia nematodicida</name>
    <dbReference type="NCBI Taxonomy" id="1206997"/>
    <lineage>
        <taxon>Bacteria</taxon>
        <taxon>Bacillati</taxon>
        <taxon>Actinomycetota</taxon>
        <taxon>Actinomycetes</taxon>
        <taxon>Pseudonocardiales</taxon>
        <taxon>Pseudonocardiaceae</taxon>
        <taxon>Pseudonocardia</taxon>
    </lineage>
</organism>
<keyword evidence="6" id="KW-0472">Membrane</keyword>
<evidence type="ECO:0000313" key="7">
    <source>
        <dbReference type="EMBL" id="MEQ3554772.1"/>
    </source>
</evidence>
<keyword evidence="8" id="KW-1185">Reference proteome</keyword>